<dbReference type="SUPFAM" id="SSF51197">
    <property type="entry name" value="Clavaminate synthase-like"/>
    <property type="match status" value="1"/>
</dbReference>
<feature type="domain" description="JmjC" evidence="2">
    <location>
        <begin position="92"/>
        <end position="258"/>
    </location>
</feature>
<organism evidence="3 4">
    <name type="scientific">Granulicella mallensis</name>
    <dbReference type="NCBI Taxonomy" id="940614"/>
    <lineage>
        <taxon>Bacteria</taxon>
        <taxon>Pseudomonadati</taxon>
        <taxon>Acidobacteriota</taxon>
        <taxon>Terriglobia</taxon>
        <taxon>Terriglobales</taxon>
        <taxon>Acidobacteriaceae</taxon>
        <taxon>Granulicella</taxon>
    </lineage>
</organism>
<reference evidence="3 4" key="1">
    <citation type="submission" date="2020-08" db="EMBL/GenBank/DDBJ databases">
        <title>Genomic Encyclopedia of Type Strains, Phase IV (KMG-V): Genome sequencing to study the core and pangenomes of soil and plant-associated prokaryotes.</title>
        <authorList>
            <person name="Whitman W."/>
        </authorList>
    </citation>
    <scope>NUCLEOTIDE SEQUENCE [LARGE SCALE GENOMIC DNA]</scope>
    <source>
        <strain evidence="3 4">X5P3</strain>
    </source>
</reference>
<accession>A0A7W7ZPQ9</accession>
<dbReference type="RefSeq" id="WP_184255359.1">
    <property type="nucleotide sequence ID" value="NZ_JACHIO010000008.1"/>
</dbReference>
<dbReference type="PROSITE" id="PS51184">
    <property type="entry name" value="JMJC"/>
    <property type="match status" value="1"/>
</dbReference>
<evidence type="ECO:0000313" key="4">
    <source>
        <dbReference type="Proteomes" id="UP000584867"/>
    </source>
</evidence>
<proteinExistence type="predicted"/>
<comment type="caution">
    <text evidence="3">The sequence shown here is derived from an EMBL/GenBank/DDBJ whole genome shotgun (WGS) entry which is preliminary data.</text>
</comment>
<gene>
    <name evidence="3" type="ORF">HDF15_002218</name>
</gene>
<evidence type="ECO:0000259" key="2">
    <source>
        <dbReference type="PROSITE" id="PS51184"/>
    </source>
</evidence>
<feature type="compositionally biased region" description="Basic and acidic residues" evidence="1">
    <location>
        <begin position="50"/>
        <end position="66"/>
    </location>
</feature>
<evidence type="ECO:0000256" key="1">
    <source>
        <dbReference type="SAM" id="MobiDB-lite"/>
    </source>
</evidence>
<name>A0A7W7ZPQ9_9BACT</name>
<sequence length="317" mass="36715">MAATSERFVDCDPELFTKNFNRLPHEVQHNLSTNSLFQLSALAELSQRVASRERPHHSQGDIHIDEGTAESMSSSNLRDQAKTRAPELVEKIEQGQTWIILKHIEREPGYKEIFENCISDIMRLTGKQLLEQVKWFEAILFITSPNRVTDYHIDRECSWLLQIQGNKDMHFFNRADKDVLPDEELEQYWMGNNLASAYKPQFESRAMVFRLRPGVGVHSPVNTPHWLQNGDNVSISLNINFQFHEGAWENLFRANHYLRRVGLTPSSPGKYPLADNAKRHTYTALQDVRRLLKGQPRVPATEARKQYHQIVKMLASR</sequence>
<dbReference type="Gene3D" id="2.60.120.650">
    <property type="entry name" value="Cupin"/>
    <property type="match status" value="1"/>
</dbReference>
<dbReference type="EMBL" id="JACHIO010000008">
    <property type="protein sequence ID" value="MBB5063870.1"/>
    <property type="molecule type" value="Genomic_DNA"/>
</dbReference>
<evidence type="ECO:0000313" key="3">
    <source>
        <dbReference type="EMBL" id="MBB5063870.1"/>
    </source>
</evidence>
<protein>
    <recommendedName>
        <fullName evidence="2">JmjC domain-containing protein</fullName>
    </recommendedName>
</protein>
<dbReference type="AlphaFoldDB" id="A0A7W7ZPQ9"/>
<dbReference type="Proteomes" id="UP000584867">
    <property type="component" value="Unassembled WGS sequence"/>
</dbReference>
<feature type="region of interest" description="Disordered" evidence="1">
    <location>
        <begin position="48"/>
        <end position="83"/>
    </location>
</feature>
<dbReference type="InterPro" id="IPR003347">
    <property type="entry name" value="JmjC_dom"/>
</dbReference>